<name>A0A4Y6PY59_PERCE</name>
<dbReference type="Proteomes" id="UP000315995">
    <property type="component" value="Chromosome"/>
</dbReference>
<dbReference type="EMBL" id="CP041186">
    <property type="protein sequence ID" value="QDG53264.1"/>
    <property type="molecule type" value="Genomic_DNA"/>
</dbReference>
<feature type="domain" description="Macro" evidence="1">
    <location>
        <begin position="1"/>
        <end position="176"/>
    </location>
</feature>
<protein>
    <recommendedName>
        <fullName evidence="1">Macro domain-containing protein</fullName>
    </recommendedName>
</protein>
<dbReference type="Gene3D" id="3.40.220.10">
    <property type="entry name" value="Leucine Aminopeptidase, subunit E, domain 1"/>
    <property type="match status" value="1"/>
</dbReference>
<reference evidence="2 3" key="1">
    <citation type="submission" date="2019-06" db="EMBL/GenBank/DDBJ databases">
        <title>Persicimonas caeni gen. nov., sp. nov., a predatory bacterium isolated from solar saltern.</title>
        <authorList>
            <person name="Wang S."/>
        </authorList>
    </citation>
    <scope>NUCLEOTIDE SEQUENCE [LARGE SCALE GENOMIC DNA]</scope>
    <source>
        <strain evidence="2 3">YN101</strain>
    </source>
</reference>
<dbReference type="RefSeq" id="WP_141199725.1">
    <property type="nucleotide sequence ID" value="NZ_CP041186.1"/>
</dbReference>
<sequence length="197" mass="22061">MAKTLTITQGDITLLPLQGGGIVNPSNTGMILNRGVSQQISRRAGPFIQQTLHMRRSRLRNNRLEPGQAIDTEAGQLPVKTLIHVSILGAKRINKRLISNCILNAYDLAEDIELDSLAFPPLGTETAGFPIDDFLDLFWRITNEELPRSEHLQHVLLCISDQDDFERTCDFLEERLDELDDEIHVDIRPGGIVPGML</sequence>
<dbReference type="InterPro" id="IPR043472">
    <property type="entry name" value="Macro_dom-like"/>
</dbReference>
<dbReference type="InterPro" id="IPR002589">
    <property type="entry name" value="Macro_dom"/>
</dbReference>
<dbReference type="SUPFAM" id="SSF52949">
    <property type="entry name" value="Macro domain-like"/>
    <property type="match status" value="1"/>
</dbReference>
<dbReference type="AlphaFoldDB" id="A0A4Y6PY59"/>
<accession>A0A5B8YDX5</accession>
<evidence type="ECO:0000313" key="3">
    <source>
        <dbReference type="Proteomes" id="UP000315995"/>
    </source>
</evidence>
<proteinExistence type="predicted"/>
<keyword evidence="3" id="KW-1185">Reference proteome</keyword>
<organism evidence="2 3">
    <name type="scientific">Persicimonas caeni</name>
    <dbReference type="NCBI Taxonomy" id="2292766"/>
    <lineage>
        <taxon>Bacteria</taxon>
        <taxon>Deltaproteobacteria</taxon>
        <taxon>Bradymonadales</taxon>
        <taxon>Bradymonadaceae</taxon>
        <taxon>Persicimonas</taxon>
    </lineage>
</organism>
<dbReference type="PANTHER" id="PTHR11106">
    <property type="entry name" value="GANGLIOSIDE INDUCED DIFFERENTIATION ASSOCIATED PROTEIN 2-RELATED"/>
    <property type="match status" value="1"/>
</dbReference>
<evidence type="ECO:0000313" key="2">
    <source>
        <dbReference type="EMBL" id="QDG53264.1"/>
    </source>
</evidence>
<dbReference type="OrthoDB" id="6194521at2"/>
<dbReference type="PROSITE" id="PS51154">
    <property type="entry name" value="MACRO"/>
    <property type="match status" value="1"/>
</dbReference>
<dbReference type="SMART" id="SM00506">
    <property type="entry name" value="A1pp"/>
    <property type="match status" value="1"/>
</dbReference>
<gene>
    <name evidence="2" type="ORF">FIV42_21710</name>
</gene>
<accession>A0A4Y6PY59</accession>
<evidence type="ECO:0000259" key="1">
    <source>
        <dbReference type="PROSITE" id="PS51154"/>
    </source>
</evidence>
<dbReference type="Pfam" id="PF01661">
    <property type="entry name" value="Macro"/>
    <property type="match status" value="1"/>
</dbReference>